<feature type="compositionally biased region" description="Polar residues" evidence="2">
    <location>
        <begin position="1054"/>
        <end position="1070"/>
    </location>
</feature>
<feature type="region of interest" description="Disordered" evidence="2">
    <location>
        <begin position="1040"/>
        <end position="1077"/>
    </location>
</feature>
<protein>
    <submittedName>
        <fullName evidence="4">Uncharacterized protein</fullName>
    </submittedName>
</protein>
<keyword evidence="1" id="KW-0175">Coiled coil</keyword>
<evidence type="ECO:0000256" key="2">
    <source>
        <dbReference type="SAM" id="MobiDB-lite"/>
    </source>
</evidence>
<feature type="coiled-coil region" evidence="1">
    <location>
        <begin position="329"/>
        <end position="371"/>
    </location>
</feature>
<dbReference type="EMBL" id="GL984004">
    <property type="protein sequence ID" value="EGR30367.1"/>
    <property type="molecule type" value="Genomic_DNA"/>
</dbReference>
<sequence>MLQQMAPKVSTDLYNINVQGKNGKRVLLQQKKRVLNERNLAGDQVTTEYEASLMDNKQTSLSTQYQISKVNENQTEEQTLYMQKLLMEVGGILQSQVSSIIKMQDNNEGEENFFKTIEIHQEVTLTFSSQQEEVTEEFLKKITETQSNMTKFKLTFEQAVQIYQQIFKINKVEIPKELKQQRALMKKNEDQVQVGQTVKQKIFRQNINLAEIGLDISSSCSQSKNINGEDTCNFGLIGTFNGNQVDLFNKQINFSASKLFKLYQMMVKLMQIDAGKINDLIKAKLDNIRQSLKKILEQIVELINFQKNPILVETSQKIQIDQQEIATQMNEFEESLLQIIENLKQIMEKPIENLKEKFQKFLETKEAKINKFVQKIHDFMDKNLDILLKNLNEQSQASTSQNQIKKIQDILEKLNQEVKELFDQEFQSYQQQFEDSINKAKDDFLGIKETFNQLKSQFDDEQKISIVEKLNDFIISAGFTDNLQKIINYAISNISKSQNTSEALSASVIQQYEPKINMIKEKLKQLQEIENIPQDIQQQSEAQKIAELIAKIKEQIKLQEQEEIQQFKNELEQLISSIKQQLSQEIKDSMSPNIVKLGNIPNELVNVSLEKAGKVALQIKNILEEVQGKVVEFTQQLDQNTTITEDDVRQLFEDLKEQIQNFQSTEDGQLLDINMYNNVDNIFTSIQSLIQSNLNEGNENGQAIMEQIKSLNEVPQKITDFYKNLQDLQLSAFTYFQKSNNKFKNINQEGLQLYNQISSQFKAAQTNFENSNQRLLQQLEGQDQQAQLQMLQDQTQGVFSKIILFDDTLKDQGKNTKALFFQKLQEIASTLEFQKQENISSFEIPLSFTQSYVTPIGITINLQAQINLINQITFMVEYKKGILNLTTTLSSKIKIKSSVSGQTHIAEVGGFLQGTIFDGFLTQNLQLNVMNRFKGNLSIHSQLNASTLKLGFYQTDFIIKESFQCITNATLVKDTKEGTKEGTKEDDPKKRLLEQAGQQHIKTNVNSVLAVLELWIQKATEQLKIALDLAKSEQQKFDQQAKQLNQEADEKTKQAAQDASNDKIQQQAESAKQLATQAQANADQAATKVEQATKDYADATQKAMQDCQKDKQCGIEIKDLSEVLKCQRQLFLQPKKLILLMKQNYKIKVRKIKNYKKQQYKDIEIIFLYINIILFIYIYKYIQIYINIYIQINICINIQIYNYYKLQK</sequence>
<feature type="non-terminal residue" evidence="4">
    <location>
        <position position="1208"/>
    </location>
</feature>
<name>G0QWN2_ICHMU</name>
<keyword evidence="3" id="KW-1133">Transmembrane helix</keyword>
<evidence type="ECO:0000256" key="1">
    <source>
        <dbReference type="SAM" id="Coils"/>
    </source>
</evidence>
<organism evidence="4 5">
    <name type="scientific">Ichthyophthirius multifiliis</name>
    <name type="common">White spot disease agent</name>
    <name type="synonym">Ich</name>
    <dbReference type="NCBI Taxonomy" id="5932"/>
    <lineage>
        <taxon>Eukaryota</taxon>
        <taxon>Sar</taxon>
        <taxon>Alveolata</taxon>
        <taxon>Ciliophora</taxon>
        <taxon>Intramacronucleata</taxon>
        <taxon>Oligohymenophorea</taxon>
        <taxon>Hymenostomatida</taxon>
        <taxon>Ophryoglenina</taxon>
        <taxon>Ichthyophthirius</taxon>
    </lineage>
</organism>
<evidence type="ECO:0000256" key="3">
    <source>
        <dbReference type="SAM" id="Phobius"/>
    </source>
</evidence>
<keyword evidence="3" id="KW-0812">Transmembrane</keyword>
<feature type="coiled-coil region" evidence="1">
    <location>
        <begin position="397"/>
        <end position="424"/>
    </location>
</feature>
<gene>
    <name evidence="4" type="ORF">IMG5_133620</name>
</gene>
<reference evidence="4 5" key="1">
    <citation type="submission" date="2011-07" db="EMBL/GenBank/DDBJ databases">
        <authorList>
            <person name="Coyne R."/>
            <person name="Brami D."/>
            <person name="Johnson J."/>
            <person name="Hostetler J."/>
            <person name="Hannick L."/>
            <person name="Clark T."/>
            <person name="Cassidy-Hanley D."/>
            <person name="Inman J."/>
        </authorList>
    </citation>
    <scope>NUCLEOTIDE SEQUENCE [LARGE SCALE GENOMIC DNA]</scope>
    <source>
        <strain evidence="4 5">G5</strain>
    </source>
</reference>
<dbReference type="AlphaFoldDB" id="G0QWN2"/>
<accession>G0QWN2</accession>
<feature type="coiled-coil region" evidence="1">
    <location>
        <begin position="542"/>
        <end position="588"/>
    </location>
</feature>
<dbReference type="RefSeq" id="XP_004031954.1">
    <property type="nucleotide sequence ID" value="XM_004031906.1"/>
</dbReference>
<keyword evidence="3" id="KW-0472">Membrane</keyword>
<dbReference type="SUPFAM" id="SSF58113">
    <property type="entry name" value="Apolipoprotein A-I"/>
    <property type="match status" value="1"/>
</dbReference>
<evidence type="ECO:0000313" key="4">
    <source>
        <dbReference type="EMBL" id="EGR30367.1"/>
    </source>
</evidence>
<keyword evidence="5" id="KW-1185">Reference proteome</keyword>
<evidence type="ECO:0000313" key="5">
    <source>
        <dbReference type="Proteomes" id="UP000008983"/>
    </source>
</evidence>
<dbReference type="Proteomes" id="UP000008983">
    <property type="component" value="Unassembled WGS sequence"/>
</dbReference>
<dbReference type="eggNOG" id="ENOG502SENG">
    <property type="taxonomic scope" value="Eukaryota"/>
</dbReference>
<dbReference type="GeneID" id="14906479"/>
<feature type="transmembrane region" description="Helical" evidence="3">
    <location>
        <begin position="1160"/>
        <end position="1178"/>
    </location>
</feature>
<proteinExistence type="predicted"/>
<dbReference type="InParanoid" id="G0QWN2"/>
<dbReference type="STRING" id="857967.G0QWN2"/>